<accession>A0A8K1FQU9</accession>
<feature type="signal peptide" evidence="1">
    <location>
        <begin position="1"/>
        <end position="21"/>
    </location>
</feature>
<evidence type="ECO:0000256" key="1">
    <source>
        <dbReference type="SAM" id="SignalP"/>
    </source>
</evidence>
<keyword evidence="1" id="KW-0732">Signal</keyword>
<name>A0A8K1FQU9_PYTOL</name>
<evidence type="ECO:0000313" key="4">
    <source>
        <dbReference type="Proteomes" id="UP000794436"/>
    </source>
</evidence>
<comment type="caution">
    <text evidence="2">The sequence shown here is derived from an EMBL/GenBank/DDBJ whole genome shotgun (WGS) entry which is preliminary data.</text>
</comment>
<gene>
    <name evidence="2" type="ORF">Poli38472_001965</name>
    <name evidence="3" type="ORF">Poli38472_001966</name>
</gene>
<protein>
    <submittedName>
        <fullName evidence="2">Uncharacterized protein</fullName>
    </submittedName>
</protein>
<organism evidence="2 4">
    <name type="scientific">Pythium oligandrum</name>
    <name type="common">Mycoparasitic fungus</name>
    <dbReference type="NCBI Taxonomy" id="41045"/>
    <lineage>
        <taxon>Eukaryota</taxon>
        <taxon>Sar</taxon>
        <taxon>Stramenopiles</taxon>
        <taxon>Oomycota</taxon>
        <taxon>Peronosporomycetes</taxon>
        <taxon>Pythiales</taxon>
        <taxon>Pythiaceae</taxon>
        <taxon>Pythium</taxon>
    </lineage>
</organism>
<dbReference type="OrthoDB" id="163623at2759"/>
<sequence length="220" mass="22145">MKTIHAALPLAVSLVLGQALADKYSAVCIFDELKCGGDIQLREYAPAKDGGCKSGSCTPVPTKDSKFSFLPTCTDDIVKDTEAHLGGRSYVIVQFYDGEGCAGDFSSALAVATNGKCYPTSDGKTSYQVSTNSTSVNWTKFMGTDCAGSNGTTVSFNVSSADGSTCLPGNIKALASIEGAAPVEGAPSPVPSPSSAVGVAPSILAVGVAAASAAALSVLN</sequence>
<proteinExistence type="predicted"/>
<evidence type="ECO:0000313" key="2">
    <source>
        <dbReference type="EMBL" id="TMW69809.1"/>
    </source>
</evidence>
<dbReference type="EMBL" id="SPLM01000001">
    <property type="protein sequence ID" value="TMW69809.1"/>
    <property type="molecule type" value="Genomic_DNA"/>
</dbReference>
<keyword evidence="4" id="KW-1185">Reference proteome</keyword>
<reference evidence="2" key="1">
    <citation type="submission" date="2019-03" db="EMBL/GenBank/DDBJ databases">
        <title>Long read genome sequence of the mycoparasitic Pythium oligandrum ATCC 38472 isolated from sugarbeet rhizosphere.</title>
        <authorList>
            <person name="Gaulin E."/>
        </authorList>
    </citation>
    <scope>NUCLEOTIDE SEQUENCE</scope>
    <source>
        <strain evidence="2">ATCC 38472_TT</strain>
    </source>
</reference>
<dbReference type="AlphaFoldDB" id="A0A8K1FQU9"/>
<dbReference type="EMBL" id="SPLM01000001">
    <property type="protein sequence ID" value="TMW69810.1"/>
    <property type="molecule type" value="Genomic_DNA"/>
</dbReference>
<dbReference type="Proteomes" id="UP000794436">
    <property type="component" value="Unassembled WGS sequence"/>
</dbReference>
<evidence type="ECO:0000313" key="3">
    <source>
        <dbReference type="EMBL" id="TMW69810.1"/>
    </source>
</evidence>
<feature type="chain" id="PRO_5036433892" evidence="1">
    <location>
        <begin position="22"/>
        <end position="220"/>
    </location>
</feature>